<proteinExistence type="predicted"/>
<sequence length="501" mass="55319">MTPAKSPGSLPLRIHTSALERASTYHAEKSRPTEYTSSELSSIIAGLHLHASGSIVTLPVEILALIFEIGYHQYTDRISARMFVLKVSHVSRQWWNVATSHQILWTDIIIFLQSNPLLPLKQSLERSGTLPIDINITSTQDLDRAILKYLTQSVFKVIAGYSSRWRTFRAECLTHANAGDVREGLKTIKAPILEEFKLATQGATHHHEATYLSSGRWSAAPNINDGSIHNVFSGGAVSLRSVTVRHVLCLPPMQAVRVLHLNTIFNASSYPHDPTVAAILNNLPLLEKLTIRGSVASTGYLAVFTPSKVSLPSLISLRMLASEDGRVPQFEFLDAISAPLLESVALEHGCYSSVRLLANKFPQVRTLAFAPAEILLEAPEQDPQAMMVHLNVVFKNLTHLIVKSTAQPYTYLQPLEMHVWPAMEDLSISQLPDSGVMPFCDSLLRRSQVCPMPRRLLLRGCDKAVVAAVAIGLATRGIDIEVDSSIGDDVLWYEDKEVSRT</sequence>
<organism evidence="1 2">
    <name type="scientific">Athelia psychrophila</name>
    <dbReference type="NCBI Taxonomy" id="1759441"/>
    <lineage>
        <taxon>Eukaryota</taxon>
        <taxon>Fungi</taxon>
        <taxon>Dikarya</taxon>
        <taxon>Basidiomycota</taxon>
        <taxon>Agaricomycotina</taxon>
        <taxon>Agaricomycetes</taxon>
        <taxon>Agaricomycetidae</taxon>
        <taxon>Atheliales</taxon>
        <taxon>Atheliaceae</taxon>
        <taxon>Athelia</taxon>
    </lineage>
</organism>
<reference evidence="1 2" key="1">
    <citation type="journal article" date="2016" name="Mol. Biol. Evol.">
        <title>Comparative Genomics of Early-Diverging Mushroom-Forming Fungi Provides Insights into the Origins of Lignocellulose Decay Capabilities.</title>
        <authorList>
            <person name="Nagy L.G."/>
            <person name="Riley R."/>
            <person name="Tritt A."/>
            <person name="Adam C."/>
            <person name="Daum C."/>
            <person name="Floudas D."/>
            <person name="Sun H."/>
            <person name="Yadav J.S."/>
            <person name="Pangilinan J."/>
            <person name="Larsson K.H."/>
            <person name="Matsuura K."/>
            <person name="Barry K."/>
            <person name="Labutti K."/>
            <person name="Kuo R."/>
            <person name="Ohm R.A."/>
            <person name="Bhattacharya S.S."/>
            <person name="Shirouzu T."/>
            <person name="Yoshinaga Y."/>
            <person name="Martin F.M."/>
            <person name="Grigoriev I.V."/>
            <person name="Hibbett D.S."/>
        </authorList>
    </citation>
    <scope>NUCLEOTIDE SEQUENCE [LARGE SCALE GENOMIC DNA]</scope>
    <source>
        <strain evidence="1 2">CBS 109695</strain>
    </source>
</reference>
<dbReference type="AlphaFoldDB" id="A0A166GD00"/>
<dbReference type="InterPro" id="IPR032675">
    <property type="entry name" value="LRR_dom_sf"/>
</dbReference>
<protein>
    <submittedName>
        <fullName evidence="1">Uncharacterized protein</fullName>
    </submittedName>
</protein>
<dbReference type="Proteomes" id="UP000076532">
    <property type="component" value="Unassembled WGS sequence"/>
</dbReference>
<evidence type="ECO:0000313" key="1">
    <source>
        <dbReference type="EMBL" id="KZP17713.1"/>
    </source>
</evidence>
<dbReference type="OrthoDB" id="3225069at2759"/>
<dbReference type="EMBL" id="KV417580">
    <property type="protein sequence ID" value="KZP17713.1"/>
    <property type="molecule type" value="Genomic_DNA"/>
</dbReference>
<evidence type="ECO:0000313" key="2">
    <source>
        <dbReference type="Proteomes" id="UP000076532"/>
    </source>
</evidence>
<dbReference type="Gene3D" id="3.80.10.10">
    <property type="entry name" value="Ribonuclease Inhibitor"/>
    <property type="match status" value="1"/>
</dbReference>
<gene>
    <name evidence="1" type="ORF">FIBSPDRAFT_23862</name>
</gene>
<keyword evidence="2" id="KW-1185">Reference proteome</keyword>
<name>A0A166GD00_9AGAM</name>
<accession>A0A166GD00</accession>